<dbReference type="Gene3D" id="1.25.10.10">
    <property type="entry name" value="Leucine-rich Repeat Variant"/>
    <property type="match status" value="1"/>
</dbReference>
<proteinExistence type="predicted"/>
<evidence type="ECO:0000313" key="1">
    <source>
        <dbReference type="EMBL" id="KKN21329.1"/>
    </source>
</evidence>
<sequence>MKMNWHEQNTKYNALIKDLFHNEDWQKRAEASRDLGIMREGRAVNLLCRVLRSEKDHLVINRVIEALGRIGDGRATLRIIEKLREELNKPKIDKHRIIYIVEALKRIKDKRALEYIGIFLKSDDKEIKTLTRETFDTIEPNWREIIKQVKKDKSIQEIFKIKI</sequence>
<dbReference type="Pfam" id="PF13646">
    <property type="entry name" value="HEAT_2"/>
    <property type="match status" value="1"/>
</dbReference>
<gene>
    <name evidence="1" type="ORF">LCGC14_0926440</name>
</gene>
<dbReference type="InterPro" id="IPR011989">
    <property type="entry name" value="ARM-like"/>
</dbReference>
<comment type="caution">
    <text evidence="1">The sequence shown here is derived from an EMBL/GenBank/DDBJ whole genome shotgun (WGS) entry which is preliminary data.</text>
</comment>
<protein>
    <recommendedName>
        <fullName evidence="2">HEAT repeat domain-containing protein</fullName>
    </recommendedName>
</protein>
<dbReference type="SUPFAM" id="SSF48371">
    <property type="entry name" value="ARM repeat"/>
    <property type="match status" value="1"/>
</dbReference>
<evidence type="ECO:0008006" key="2">
    <source>
        <dbReference type="Google" id="ProtNLM"/>
    </source>
</evidence>
<dbReference type="EMBL" id="LAZR01003157">
    <property type="protein sequence ID" value="KKN21329.1"/>
    <property type="molecule type" value="Genomic_DNA"/>
</dbReference>
<accession>A0A0F9NU13</accession>
<dbReference type="InterPro" id="IPR016024">
    <property type="entry name" value="ARM-type_fold"/>
</dbReference>
<name>A0A0F9NU13_9ZZZZ</name>
<reference evidence="1" key="1">
    <citation type="journal article" date="2015" name="Nature">
        <title>Complex archaea that bridge the gap between prokaryotes and eukaryotes.</title>
        <authorList>
            <person name="Spang A."/>
            <person name="Saw J.H."/>
            <person name="Jorgensen S.L."/>
            <person name="Zaremba-Niedzwiedzka K."/>
            <person name="Martijn J."/>
            <person name="Lind A.E."/>
            <person name="van Eijk R."/>
            <person name="Schleper C."/>
            <person name="Guy L."/>
            <person name="Ettema T.J."/>
        </authorList>
    </citation>
    <scope>NUCLEOTIDE SEQUENCE</scope>
</reference>
<dbReference type="AlphaFoldDB" id="A0A0F9NU13"/>
<organism evidence="1">
    <name type="scientific">marine sediment metagenome</name>
    <dbReference type="NCBI Taxonomy" id="412755"/>
    <lineage>
        <taxon>unclassified sequences</taxon>
        <taxon>metagenomes</taxon>
        <taxon>ecological metagenomes</taxon>
    </lineage>
</organism>